<evidence type="ECO:0000259" key="13">
    <source>
        <dbReference type="PROSITE" id="PS51747"/>
    </source>
</evidence>
<feature type="binding site" evidence="11">
    <location>
        <position position="172"/>
    </location>
    <ligand>
        <name>NADP(+)</name>
        <dbReference type="ChEBI" id="CHEBI:58349"/>
    </ligand>
</feature>
<dbReference type="SUPFAM" id="SSF53927">
    <property type="entry name" value="Cytidine deaminase-like"/>
    <property type="match status" value="1"/>
</dbReference>
<comment type="similarity">
    <text evidence="4 9">In the N-terminal section; belongs to the cytidine and deoxycytidylate deaminase family.</text>
</comment>
<keyword evidence="15" id="KW-1185">Reference proteome</keyword>
<evidence type="ECO:0000256" key="3">
    <source>
        <dbReference type="ARBA" id="ARBA00004910"/>
    </source>
</evidence>
<evidence type="ECO:0000256" key="4">
    <source>
        <dbReference type="ARBA" id="ARBA00005259"/>
    </source>
</evidence>
<protein>
    <recommendedName>
        <fullName evidence="9">Riboflavin biosynthesis protein RibD</fullName>
    </recommendedName>
    <domain>
        <recommendedName>
            <fullName evidence="9">Diaminohydroxyphosphoribosylaminopyrimidine deaminase</fullName>
            <shortName evidence="9">DRAP deaminase</shortName>
            <ecNumber evidence="9">3.5.4.26</ecNumber>
        </recommendedName>
        <alternativeName>
            <fullName evidence="9">Riboflavin-specific deaminase</fullName>
        </alternativeName>
    </domain>
    <domain>
        <recommendedName>
            <fullName evidence="9">5-amino-6-(5-phosphoribosylamino)uracil reductase</fullName>
            <ecNumber evidence="9">1.1.1.193</ecNumber>
        </recommendedName>
        <alternativeName>
            <fullName evidence="9">HTP reductase</fullName>
        </alternativeName>
    </domain>
</protein>
<dbReference type="RefSeq" id="WP_321535959.1">
    <property type="nucleotide sequence ID" value="NZ_JARGDL010000010.1"/>
</dbReference>
<sequence length="363" mass="40848">MNNDERYMDLCFKLAIKGAGYVSPNPLVGALIVKDNEIISTGFHEKYGGAHAEANAIKSANTNLKGCTLYCNLEPCVHTNKQTPPCVPLIIESGIKKVVVANLDPNPEVNGKGITKLLENGIEVRYGIMEEKGKYINRFFFKYMKTKLPYVTLKIATSLDGRISLSNTEQTWLTGPQSKVFVHKQRSTYDAILVGANTINVDDPKLTVREIKGRNPIRVILDGNFNANIHSKVFNDKESRTIIIGSANANKEKKEKFREKNIEIIEIEPIKTHYIELINVLRSLSKNNITSLLIEGGGEVFSAFVKNNLADEIMILTAPINLGYGIDIISFNKEDYILHYKEMIGNDLLTIYKKKENDVYWFN</sequence>
<evidence type="ECO:0000313" key="14">
    <source>
        <dbReference type="EMBL" id="MDF1612191.1"/>
    </source>
</evidence>
<reference evidence="14" key="1">
    <citation type="submission" date="2023-03" db="EMBL/GenBank/DDBJ databases">
        <title>Stygiobacter electus gen. nov., sp. nov., facultatively anaerobic thermotolerant bacterium of the class Ignavibacteria from a well of Yessentuki mineral water deposit.</title>
        <authorList>
            <person name="Podosokorskaya O.A."/>
            <person name="Elcheninov A.G."/>
            <person name="Petrova N.F."/>
            <person name="Zavarzina D.G."/>
            <person name="Kublanov I.V."/>
            <person name="Merkel A.Y."/>
        </authorList>
    </citation>
    <scope>NUCLEOTIDE SEQUENCE</scope>
    <source>
        <strain evidence="14">09-Me</strain>
    </source>
</reference>
<evidence type="ECO:0000256" key="6">
    <source>
        <dbReference type="ARBA" id="ARBA00022857"/>
    </source>
</evidence>
<comment type="function">
    <text evidence="1 9">Converts 2,5-diamino-6-(ribosylamino)-4(3h)-pyrimidinone 5'-phosphate into 5-amino-6-(ribosylamino)-2,4(1h,3h)-pyrimidinedione 5'-phosphate.</text>
</comment>
<feature type="binding site" evidence="11">
    <location>
        <position position="202"/>
    </location>
    <ligand>
        <name>NADP(+)</name>
        <dbReference type="ChEBI" id="CHEBI:58349"/>
    </ligand>
</feature>
<comment type="pathway">
    <text evidence="3 9">Cofactor biosynthesis; riboflavin biosynthesis; 5-amino-6-(D-ribitylamino)uracil from GTP: step 3/4.</text>
</comment>
<dbReference type="InterPro" id="IPR002125">
    <property type="entry name" value="CMP_dCMP_dom"/>
</dbReference>
<feature type="domain" description="CMP/dCMP-type deaminase" evidence="13">
    <location>
        <begin position="2"/>
        <end position="125"/>
    </location>
</feature>
<dbReference type="GO" id="GO:0050661">
    <property type="term" value="F:NADP binding"/>
    <property type="evidence" value="ECO:0007669"/>
    <property type="project" value="InterPro"/>
</dbReference>
<dbReference type="Pfam" id="PF01872">
    <property type="entry name" value="RibD_C"/>
    <property type="match status" value="1"/>
</dbReference>
<keyword evidence="8" id="KW-0511">Multifunctional enzyme</keyword>
<dbReference type="InterPro" id="IPR004794">
    <property type="entry name" value="Eubact_RibD"/>
</dbReference>
<feature type="binding site" evidence="11">
    <location>
        <position position="198"/>
    </location>
    <ligand>
        <name>NADP(+)</name>
        <dbReference type="ChEBI" id="CHEBI:58349"/>
    </ligand>
</feature>
<dbReference type="PROSITE" id="PS51747">
    <property type="entry name" value="CYT_DCMP_DEAMINASES_2"/>
    <property type="match status" value="1"/>
</dbReference>
<feature type="active site" description="Proton donor" evidence="10">
    <location>
        <position position="53"/>
    </location>
</feature>
<feature type="binding site" evidence="12">
    <location>
        <position position="51"/>
    </location>
    <ligand>
        <name>Zn(2+)</name>
        <dbReference type="ChEBI" id="CHEBI:29105"/>
        <note>catalytic</note>
    </ligand>
</feature>
<evidence type="ECO:0000256" key="1">
    <source>
        <dbReference type="ARBA" id="ARBA00002151"/>
    </source>
</evidence>
<dbReference type="GO" id="GO:0009231">
    <property type="term" value="P:riboflavin biosynthetic process"/>
    <property type="evidence" value="ECO:0007669"/>
    <property type="project" value="UniProtKB-KW"/>
</dbReference>
<dbReference type="EC" id="1.1.1.193" evidence="9"/>
<comment type="cofactor">
    <cofactor evidence="9 12">
        <name>Zn(2+)</name>
        <dbReference type="ChEBI" id="CHEBI:29105"/>
    </cofactor>
    <text evidence="9 12">Binds 1 zinc ion.</text>
</comment>
<dbReference type="InterPro" id="IPR050765">
    <property type="entry name" value="Riboflavin_Biosynth_HTPR"/>
</dbReference>
<dbReference type="CDD" id="cd01284">
    <property type="entry name" value="Riboflavin_deaminase-reductase"/>
    <property type="match status" value="1"/>
</dbReference>
<dbReference type="GO" id="GO:0046872">
    <property type="term" value="F:metal ion binding"/>
    <property type="evidence" value="ECO:0007669"/>
    <property type="project" value="UniProtKB-KW"/>
</dbReference>
<comment type="caution">
    <text evidence="14">The sequence shown here is derived from an EMBL/GenBank/DDBJ whole genome shotgun (WGS) entry which is preliminary data.</text>
</comment>
<dbReference type="PANTHER" id="PTHR38011:SF7">
    <property type="entry name" value="2,5-DIAMINO-6-RIBOSYLAMINO-4(3H)-PYRIMIDINONE 5'-PHOSPHATE REDUCTASE"/>
    <property type="match status" value="1"/>
</dbReference>
<evidence type="ECO:0000256" key="8">
    <source>
        <dbReference type="ARBA" id="ARBA00023268"/>
    </source>
</evidence>
<accession>A0AAE3NWF7</accession>
<gene>
    <name evidence="14" type="primary">ribD</name>
    <name evidence="14" type="ORF">P0M35_08520</name>
</gene>
<feature type="binding site" evidence="11">
    <location>
        <position position="295"/>
    </location>
    <ligand>
        <name>substrate</name>
    </ligand>
</feature>
<comment type="catalytic activity">
    <reaction evidence="9">
        <text>5-amino-6-(5-phospho-D-ribitylamino)uracil + NADP(+) = 5-amino-6-(5-phospho-D-ribosylamino)uracil + NADPH + H(+)</text>
        <dbReference type="Rhea" id="RHEA:17845"/>
        <dbReference type="ChEBI" id="CHEBI:15378"/>
        <dbReference type="ChEBI" id="CHEBI:57783"/>
        <dbReference type="ChEBI" id="CHEBI:58349"/>
        <dbReference type="ChEBI" id="CHEBI:58421"/>
        <dbReference type="ChEBI" id="CHEBI:58453"/>
        <dbReference type="EC" id="1.1.1.193"/>
    </reaction>
</comment>
<keyword evidence="9" id="KW-0686">Riboflavin biosynthesis</keyword>
<dbReference type="InterPro" id="IPR024072">
    <property type="entry name" value="DHFR-like_dom_sf"/>
</dbReference>
<evidence type="ECO:0000313" key="15">
    <source>
        <dbReference type="Proteomes" id="UP001221302"/>
    </source>
</evidence>
<dbReference type="InterPro" id="IPR016193">
    <property type="entry name" value="Cytidine_deaminase-like"/>
</dbReference>
<evidence type="ECO:0000256" key="9">
    <source>
        <dbReference type="PIRNR" id="PIRNR006769"/>
    </source>
</evidence>
<evidence type="ECO:0000256" key="10">
    <source>
        <dbReference type="PIRSR" id="PIRSR006769-1"/>
    </source>
</evidence>
<dbReference type="EMBL" id="JARGDL010000010">
    <property type="protein sequence ID" value="MDF1612191.1"/>
    <property type="molecule type" value="Genomic_DNA"/>
</dbReference>
<dbReference type="AlphaFoldDB" id="A0AAE3NWF7"/>
<comment type="pathway">
    <text evidence="2 9">Cofactor biosynthesis; riboflavin biosynthesis; 5-amino-6-(D-ribitylamino)uracil from GTP: step 2/4.</text>
</comment>
<keyword evidence="9 12" id="KW-0479">Metal-binding</keyword>
<feature type="binding site" evidence="11">
    <location>
        <begin position="297"/>
        <end position="303"/>
    </location>
    <ligand>
        <name>NADP(+)</name>
        <dbReference type="ChEBI" id="CHEBI:58349"/>
    </ligand>
</feature>
<dbReference type="GO" id="GO:0008703">
    <property type="term" value="F:5-amino-6-(5-phosphoribosylamino)uracil reductase activity"/>
    <property type="evidence" value="ECO:0007669"/>
    <property type="project" value="UniProtKB-EC"/>
</dbReference>
<evidence type="ECO:0000256" key="5">
    <source>
        <dbReference type="ARBA" id="ARBA00007417"/>
    </source>
</evidence>
<feature type="binding site" evidence="11">
    <location>
        <position position="206"/>
    </location>
    <ligand>
        <name>substrate</name>
    </ligand>
</feature>
<evidence type="ECO:0000256" key="12">
    <source>
        <dbReference type="PIRSR" id="PIRSR006769-3"/>
    </source>
</evidence>
<evidence type="ECO:0000256" key="11">
    <source>
        <dbReference type="PIRSR" id="PIRSR006769-2"/>
    </source>
</evidence>
<feature type="binding site" evidence="11">
    <location>
        <position position="209"/>
    </location>
    <ligand>
        <name>substrate</name>
    </ligand>
</feature>
<dbReference type="SUPFAM" id="SSF53597">
    <property type="entry name" value="Dihydrofolate reductase-like"/>
    <property type="match status" value="1"/>
</dbReference>
<keyword evidence="9 14" id="KW-0378">Hydrolase</keyword>
<dbReference type="Pfam" id="PF00383">
    <property type="entry name" value="dCMP_cyt_deam_1"/>
    <property type="match status" value="1"/>
</dbReference>
<dbReference type="EC" id="3.5.4.26" evidence="9"/>
<dbReference type="PIRSF" id="PIRSF006769">
    <property type="entry name" value="RibD"/>
    <property type="match status" value="1"/>
</dbReference>
<dbReference type="Gene3D" id="3.40.430.10">
    <property type="entry name" value="Dihydrofolate Reductase, subunit A"/>
    <property type="match status" value="1"/>
</dbReference>
<evidence type="ECO:0000256" key="2">
    <source>
        <dbReference type="ARBA" id="ARBA00004882"/>
    </source>
</evidence>
<feature type="binding site" evidence="11">
    <location>
        <position position="186"/>
    </location>
    <ligand>
        <name>substrate</name>
    </ligand>
</feature>
<dbReference type="Proteomes" id="UP001221302">
    <property type="component" value="Unassembled WGS sequence"/>
</dbReference>
<organism evidence="14 15">
    <name type="scientific">Stygiobacter electus</name>
    <dbReference type="NCBI Taxonomy" id="3032292"/>
    <lineage>
        <taxon>Bacteria</taxon>
        <taxon>Pseudomonadati</taxon>
        <taxon>Ignavibacteriota</taxon>
        <taxon>Ignavibacteria</taxon>
        <taxon>Ignavibacteriales</taxon>
        <taxon>Melioribacteraceae</taxon>
        <taxon>Stygiobacter</taxon>
    </lineage>
</organism>
<comment type="catalytic activity">
    <reaction evidence="9">
        <text>2,5-diamino-6-hydroxy-4-(5-phosphoribosylamino)-pyrimidine + H2O + H(+) = 5-amino-6-(5-phospho-D-ribosylamino)uracil + NH4(+)</text>
        <dbReference type="Rhea" id="RHEA:21868"/>
        <dbReference type="ChEBI" id="CHEBI:15377"/>
        <dbReference type="ChEBI" id="CHEBI:15378"/>
        <dbReference type="ChEBI" id="CHEBI:28938"/>
        <dbReference type="ChEBI" id="CHEBI:58453"/>
        <dbReference type="ChEBI" id="CHEBI:58614"/>
        <dbReference type="EC" id="3.5.4.26"/>
    </reaction>
</comment>
<dbReference type="PANTHER" id="PTHR38011">
    <property type="entry name" value="DIHYDROFOLATE REDUCTASE FAMILY PROTEIN (AFU_ORTHOLOGUE AFUA_8G06820)"/>
    <property type="match status" value="1"/>
</dbReference>
<dbReference type="InterPro" id="IPR011549">
    <property type="entry name" value="RibD_C"/>
</dbReference>
<evidence type="ECO:0000256" key="7">
    <source>
        <dbReference type="ARBA" id="ARBA00023002"/>
    </source>
</evidence>
<keyword evidence="6 9" id="KW-0521">NADP</keyword>
<dbReference type="GO" id="GO:0008835">
    <property type="term" value="F:diaminohydroxyphosphoribosylaminopyrimidine deaminase activity"/>
    <property type="evidence" value="ECO:0007669"/>
    <property type="project" value="UniProtKB-EC"/>
</dbReference>
<feature type="binding site" evidence="12">
    <location>
        <position position="76"/>
    </location>
    <ligand>
        <name>Zn(2+)</name>
        <dbReference type="ChEBI" id="CHEBI:29105"/>
        <note>catalytic</note>
    </ligand>
</feature>
<dbReference type="NCBIfam" id="TIGR00227">
    <property type="entry name" value="ribD_Cterm"/>
    <property type="match status" value="1"/>
</dbReference>
<keyword evidence="9 12" id="KW-0862">Zinc</keyword>
<name>A0AAE3NWF7_9BACT</name>
<feature type="binding site" evidence="11">
    <location>
        <position position="156"/>
    </location>
    <ligand>
        <name>NADP(+)</name>
        <dbReference type="ChEBI" id="CHEBI:58349"/>
    </ligand>
</feature>
<comment type="similarity">
    <text evidence="5 9">In the C-terminal section; belongs to the HTP reductase family.</text>
</comment>
<dbReference type="NCBIfam" id="TIGR00326">
    <property type="entry name" value="eubact_ribD"/>
    <property type="match status" value="1"/>
</dbReference>
<feature type="binding site" evidence="12">
    <location>
        <position position="86"/>
    </location>
    <ligand>
        <name>Zn(2+)</name>
        <dbReference type="ChEBI" id="CHEBI:29105"/>
        <note>catalytic</note>
    </ligand>
</feature>
<keyword evidence="7 9" id="KW-0560">Oxidoreductase</keyword>
<proteinExistence type="inferred from homology"/>
<dbReference type="Gene3D" id="3.40.140.10">
    <property type="entry name" value="Cytidine Deaminase, domain 2"/>
    <property type="match status" value="1"/>
</dbReference>
<dbReference type="InterPro" id="IPR002734">
    <property type="entry name" value="RibDG_C"/>
</dbReference>